<evidence type="ECO:0000313" key="3">
    <source>
        <dbReference type="Proteomes" id="UP000184120"/>
    </source>
</evidence>
<dbReference type="OrthoDB" id="786308at2"/>
<dbReference type="STRING" id="1434701.SAMN05443634_10377"/>
<reference evidence="1" key="1">
    <citation type="journal article" date="2014" name="Int. J. Syst. Evol. Microbiol.">
        <title>Complete genome of a new Firmicutes species belonging to the dominant human colonic microbiota ('Ruminococcus bicirculans') reveals two chromosomes and a selective capacity to utilize plant glucans.</title>
        <authorList>
            <consortium name="NISC Comparative Sequencing Program"/>
            <person name="Wegmann U."/>
            <person name="Louis P."/>
            <person name="Goesmann A."/>
            <person name="Henrissat B."/>
            <person name="Duncan S.H."/>
            <person name="Flint H.J."/>
        </authorList>
    </citation>
    <scope>NUCLEOTIDE SEQUENCE</scope>
    <source>
        <strain evidence="1">CGMCC 1.12707</strain>
    </source>
</reference>
<dbReference type="EMBL" id="FRBH01000003">
    <property type="protein sequence ID" value="SHK73107.1"/>
    <property type="molecule type" value="Genomic_DNA"/>
</dbReference>
<evidence type="ECO:0000313" key="1">
    <source>
        <dbReference type="EMBL" id="GGF07877.1"/>
    </source>
</evidence>
<dbReference type="Gene3D" id="3.40.50.300">
    <property type="entry name" value="P-loop containing nucleotide triphosphate hydrolases"/>
    <property type="match status" value="1"/>
</dbReference>
<reference evidence="1" key="5">
    <citation type="submission" date="2024-05" db="EMBL/GenBank/DDBJ databases">
        <authorList>
            <person name="Sun Q."/>
            <person name="Zhou Y."/>
        </authorList>
    </citation>
    <scope>NUCLEOTIDE SEQUENCE</scope>
    <source>
        <strain evidence="1">CGMCC 1.12707</strain>
    </source>
</reference>
<sequence length="352" mass="40881">MFFSIKNKCYMNLDIEKNLIPINKSVFNIRTLNQCIQDGAKQPDLEYIIDRLIEEGIGVYFAKSNQGKTTLGVQMLDDIALGRNSIANLRTNKRTCLYIDCEMDDRQIKNRYTDKDGNHKQFSENFYRATLTINILEKDFLKNLIQSIKRSVLEYNIDFLLIDNLMTIIYDLNKPNLVLEFMLGLKKLREETTISILIIAHPRKEIDLNQEMDQNDIFGSSYIGNFLDYVIGMRRSRSNPKQVILRLLKTRMDENHFNSENVLVLELQNKNGIPVFEFIKFDSETNHLNNIGTDFIKSDEKMVSELDIIKKCKTLGIANTTIAKILSISEKTVRNKLKLLEIDSQQLMLKSE</sequence>
<evidence type="ECO:0000313" key="2">
    <source>
        <dbReference type="EMBL" id="SHK73107.1"/>
    </source>
</evidence>
<dbReference type="Proteomes" id="UP000650994">
    <property type="component" value="Unassembled WGS sequence"/>
</dbReference>
<dbReference type="SUPFAM" id="SSF52540">
    <property type="entry name" value="P-loop containing nucleoside triphosphate hydrolases"/>
    <property type="match status" value="1"/>
</dbReference>
<keyword evidence="4" id="KW-1185">Reference proteome</keyword>
<dbReference type="Proteomes" id="UP000184120">
    <property type="component" value="Unassembled WGS sequence"/>
</dbReference>
<dbReference type="Pfam" id="PF13481">
    <property type="entry name" value="AAA_25"/>
    <property type="match status" value="1"/>
</dbReference>
<dbReference type="AlphaFoldDB" id="A0A1M6UV56"/>
<dbReference type="InterPro" id="IPR027417">
    <property type="entry name" value="P-loop_NTPase"/>
</dbReference>
<dbReference type="EMBL" id="BMFL01000020">
    <property type="protein sequence ID" value="GGF07877.1"/>
    <property type="molecule type" value="Genomic_DNA"/>
</dbReference>
<proteinExistence type="predicted"/>
<protein>
    <submittedName>
        <fullName evidence="2">AAA domain-containing protein</fullName>
    </submittedName>
</protein>
<organism evidence="2 3">
    <name type="scientific">Chishuiella changwenlii</name>
    <dbReference type="NCBI Taxonomy" id="1434701"/>
    <lineage>
        <taxon>Bacteria</taxon>
        <taxon>Pseudomonadati</taxon>
        <taxon>Bacteroidota</taxon>
        <taxon>Flavobacteriia</taxon>
        <taxon>Flavobacteriales</taxon>
        <taxon>Weeksellaceae</taxon>
        <taxon>Chishuiella</taxon>
    </lineage>
</organism>
<gene>
    <name evidence="1" type="ORF">GCM10010984_26310</name>
    <name evidence="2" type="ORF">SAMN05443634_10377</name>
</gene>
<name>A0A1M6UV56_9FLAO</name>
<accession>A0A1M6UV56</accession>
<reference evidence="3" key="3">
    <citation type="submission" date="2016-11" db="EMBL/GenBank/DDBJ databases">
        <authorList>
            <person name="Varghese N."/>
            <person name="Submissions S."/>
        </authorList>
    </citation>
    <scope>NUCLEOTIDE SEQUENCE [LARGE SCALE GENOMIC DNA]</scope>
    <source>
        <strain evidence="3">DSM 27989</strain>
    </source>
</reference>
<reference evidence="2" key="2">
    <citation type="submission" date="2016-11" db="EMBL/GenBank/DDBJ databases">
        <authorList>
            <person name="Jaros S."/>
            <person name="Januszkiewicz K."/>
            <person name="Wedrychowicz H."/>
        </authorList>
    </citation>
    <scope>NUCLEOTIDE SEQUENCE [LARGE SCALE GENOMIC DNA]</scope>
    <source>
        <strain evidence="2">DSM 27989</strain>
    </source>
</reference>
<evidence type="ECO:0000313" key="4">
    <source>
        <dbReference type="Proteomes" id="UP000650994"/>
    </source>
</evidence>
<reference evidence="4" key="4">
    <citation type="journal article" date="2019" name="Int. J. Syst. Evol. Microbiol.">
        <title>The Global Catalogue of Microorganisms (GCM) 10K type strain sequencing project: providing services to taxonomists for standard genome sequencing and annotation.</title>
        <authorList>
            <consortium name="The Broad Institute Genomics Platform"/>
            <consortium name="The Broad Institute Genome Sequencing Center for Infectious Disease"/>
            <person name="Wu L."/>
            <person name="Ma J."/>
        </authorList>
    </citation>
    <scope>NUCLEOTIDE SEQUENCE [LARGE SCALE GENOMIC DNA]</scope>
    <source>
        <strain evidence="4">CGMCC 1.12707</strain>
    </source>
</reference>